<dbReference type="AlphaFoldDB" id="A0AAE4BR50"/>
<keyword evidence="3" id="KW-1003">Cell membrane</keyword>
<gene>
    <name evidence="10" type="ORF">HNQ88_000559</name>
</gene>
<proteinExistence type="inferred from homology"/>
<reference evidence="10" key="1">
    <citation type="submission" date="2023-07" db="EMBL/GenBank/DDBJ databases">
        <title>Genomic Encyclopedia of Type Strains, Phase IV (KMG-IV): sequencing the most valuable type-strain genomes for metagenomic binning, comparative biology and taxonomic classification.</title>
        <authorList>
            <person name="Goeker M."/>
        </authorList>
    </citation>
    <scope>NUCLEOTIDE SEQUENCE</scope>
    <source>
        <strain evidence="10">DSM 26174</strain>
    </source>
</reference>
<comment type="caution">
    <text evidence="10">The sequence shown here is derived from an EMBL/GenBank/DDBJ whole genome shotgun (WGS) entry which is preliminary data.</text>
</comment>
<comment type="subcellular location">
    <subcellularLocation>
        <location evidence="1">Cell membrane</location>
        <topology evidence="1">Multi-pass membrane protein</topology>
    </subcellularLocation>
</comment>
<evidence type="ECO:0000256" key="9">
    <source>
        <dbReference type="SAM" id="Phobius"/>
    </source>
</evidence>
<evidence type="ECO:0000256" key="7">
    <source>
        <dbReference type="ARBA" id="ARBA00023136"/>
    </source>
</evidence>
<name>A0AAE4BR50_9BACT</name>
<keyword evidence="4 9" id="KW-0812">Transmembrane</keyword>
<evidence type="ECO:0000256" key="6">
    <source>
        <dbReference type="ARBA" id="ARBA00023065"/>
    </source>
</evidence>
<sequence>MLLKKGIPYSYLFGIIKVEIAYVAIFMILFFSFHNFFASEYSIPLAIPGVLGTSISLILGFRTSQAYSRWWEARIVWGAIVNDSRALVRELACFTNVAEVKTPKSRIDEIVNLQIAWCHLLGQSLRKRIEPEYWESYLDQEQKERLEVHDNKPNLLLLMISEKIHLLKKGNHINYYHQVQMDWTVNRLSESMGKCERIKNTVFPTTYCMMVHIFIYAFIFVLPFGLAKTMGWEMYPLIFGVACIFFLIEKIGMQLQDPFENSGTDTPMTSLARTIERNVLQMTNREKIPAPITSDTFFIN</sequence>
<evidence type="ECO:0000313" key="10">
    <source>
        <dbReference type="EMBL" id="MDR6237583.1"/>
    </source>
</evidence>
<evidence type="ECO:0000256" key="5">
    <source>
        <dbReference type="ARBA" id="ARBA00022989"/>
    </source>
</evidence>
<feature type="transmembrane region" description="Helical" evidence="9">
    <location>
        <begin position="12"/>
        <end position="37"/>
    </location>
</feature>
<accession>A0AAE4BR50</accession>
<keyword evidence="2" id="KW-0813">Transport</keyword>
<dbReference type="EMBL" id="JAVDQD010000001">
    <property type="protein sequence ID" value="MDR6237583.1"/>
    <property type="molecule type" value="Genomic_DNA"/>
</dbReference>
<evidence type="ECO:0000256" key="3">
    <source>
        <dbReference type="ARBA" id="ARBA00022475"/>
    </source>
</evidence>
<feature type="transmembrane region" description="Helical" evidence="9">
    <location>
        <begin position="232"/>
        <end position="248"/>
    </location>
</feature>
<feature type="transmembrane region" description="Helical" evidence="9">
    <location>
        <begin position="43"/>
        <end position="61"/>
    </location>
</feature>
<evidence type="ECO:0000256" key="4">
    <source>
        <dbReference type="ARBA" id="ARBA00022692"/>
    </source>
</evidence>
<dbReference type="RefSeq" id="WP_309937050.1">
    <property type="nucleotide sequence ID" value="NZ_AP025305.1"/>
</dbReference>
<keyword evidence="11" id="KW-1185">Reference proteome</keyword>
<keyword evidence="5 9" id="KW-1133">Transmembrane helix</keyword>
<dbReference type="PANTHER" id="PTHR33281:SF19">
    <property type="entry name" value="VOLTAGE-DEPENDENT ANION CHANNEL-FORMING PROTEIN YNEE"/>
    <property type="match status" value="1"/>
</dbReference>
<dbReference type="InterPro" id="IPR044669">
    <property type="entry name" value="YneE/VCCN1/2-like"/>
</dbReference>
<organism evidence="10 11">
    <name type="scientific">Aureibacter tunicatorum</name>
    <dbReference type="NCBI Taxonomy" id="866807"/>
    <lineage>
        <taxon>Bacteria</taxon>
        <taxon>Pseudomonadati</taxon>
        <taxon>Bacteroidota</taxon>
        <taxon>Cytophagia</taxon>
        <taxon>Cytophagales</taxon>
        <taxon>Persicobacteraceae</taxon>
        <taxon>Aureibacter</taxon>
    </lineage>
</organism>
<keyword evidence="7 9" id="KW-0472">Membrane</keyword>
<evidence type="ECO:0000313" key="11">
    <source>
        <dbReference type="Proteomes" id="UP001185092"/>
    </source>
</evidence>
<dbReference type="Pfam" id="PF25539">
    <property type="entry name" value="Bestrophin_2"/>
    <property type="match status" value="1"/>
</dbReference>
<protein>
    <submittedName>
        <fullName evidence="10">Membrane protein</fullName>
    </submittedName>
</protein>
<keyword evidence="6" id="KW-0406">Ion transport</keyword>
<dbReference type="GO" id="GO:0005886">
    <property type="term" value="C:plasma membrane"/>
    <property type="evidence" value="ECO:0007669"/>
    <property type="project" value="UniProtKB-SubCell"/>
</dbReference>
<comment type="similarity">
    <text evidence="8">Belongs to the anion channel-forming bestrophin (TC 1.A.46) family.</text>
</comment>
<evidence type="ECO:0000256" key="1">
    <source>
        <dbReference type="ARBA" id="ARBA00004651"/>
    </source>
</evidence>
<dbReference type="Proteomes" id="UP001185092">
    <property type="component" value="Unassembled WGS sequence"/>
</dbReference>
<evidence type="ECO:0000256" key="8">
    <source>
        <dbReference type="ARBA" id="ARBA00034708"/>
    </source>
</evidence>
<feature type="transmembrane region" description="Helical" evidence="9">
    <location>
        <begin position="207"/>
        <end position="226"/>
    </location>
</feature>
<dbReference type="GO" id="GO:0005254">
    <property type="term" value="F:chloride channel activity"/>
    <property type="evidence" value="ECO:0007669"/>
    <property type="project" value="InterPro"/>
</dbReference>
<evidence type="ECO:0000256" key="2">
    <source>
        <dbReference type="ARBA" id="ARBA00022448"/>
    </source>
</evidence>
<dbReference type="PANTHER" id="PTHR33281">
    <property type="entry name" value="UPF0187 PROTEIN YNEE"/>
    <property type="match status" value="1"/>
</dbReference>